<comment type="caution">
    <text evidence="1">The sequence shown here is derived from an EMBL/GenBank/DDBJ whole genome shotgun (WGS) entry which is preliminary data.</text>
</comment>
<evidence type="ECO:0000313" key="1">
    <source>
        <dbReference type="EMBL" id="KAI0054856.1"/>
    </source>
</evidence>
<reference evidence="1" key="1">
    <citation type="submission" date="2021-03" db="EMBL/GenBank/DDBJ databases">
        <authorList>
            <consortium name="DOE Joint Genome Institute"/>
            <person name="Ahrendt S."/>
            <person name="Looney B.P."/>
            <person name="Miyauchi S."/>
            <person name="Morin E."/>
            <person name="Drula E."/>
            <person name="Courty P.E."/>
            <person name="Chicoki N."/>
            <person name="Fauchery L."/>
            <person name="Kohler A."/>
            <person name="Kuo A."/>
            <person name="Labutti K."/>
            <person name="Pangilinan J."/>
            <person name="Lipzen A."/>
            <person name="Riley R."/>
            <person name="Andreopoulos W."/>
            <person name="He G."/>
            <person name="Johnson J."/>
            <person name="Barry K.W."/>
            <person name="Grigoriev I.V."/>
            <person name="Nagy L."/>
            <person name="Hibbett D."/>
            <person name="Henrissat B."/>
            <person name="Matheny P.B."/>
            <person name="Labbe J."/>
            <person name="Martin F."/>
        </authorList>
    </citation>
    <scope>NUCLEOTIDE SEQUENCE</scope>
    <source>
        <strain evidence="1">HHB10654</strain>
    </source>
</reference>
<dbReference type="EMBL" id="MU277337">
    <property type="protein sequence ID" value="KAI0054856.1"/>
    <property type="molecule type" value="Genomic_DNA"/>
</dbReference>
<reference evidence="1" key="2">
    <citation type="journal article" date="2022" name="New Phytol.">
        <title>Evolutionary transition to the ectomycorrhizal habit in the genomes of a hyperdiverse lineage of mushroom-forming fungi.</title>
        <authorList>
            <person name="Looney B."/>
            <person name="Miyauchi S."/>
            <person name="Morin E."/>
            <person name="Drula E."/>
            <person name="Courty P.E."/>
            <person name="Kohler A."/>
            <person name="Kuo A."/>
            <person name="LaButti K."/>
            <person name="Pangilinan J."/>
            <person name="Lipzen A."/>
            <person name="Riley R."/>
            <person name="Andreopoulos W."/>
            <person name="He G."/>
            <person name="Johnson J."/>
            <person name="Nolan M."/>
            <person name="Tritt A."/>
            <person name="Barry K.W."/>
            <person name="Grigoriev I.V."/>
            <person name="Nagy L.G."/>
            <person name="Hibbett D."/>
            <person name="Henrissat B."/>
            <person name="Matheny P.B."/>
            <person name="Labbe J."/>
            <person name="Martin F.M."/>
        </authorList>
    </citation>
    <scope>NUCLEOTIDE SEQUENCE</scope>
    <source>
        <strain evidence="1">HHB10654</strain>
    </source>
</reference>
<sequence length="283" mass="29942">MPPTLDGVNASFAYDDTASLSLILASFVLNTLHDMCPHHSIRRSSMTLETADGGYTCPLDLIVTPDLPVDVVLGHDWSCAARVFIASGSIQCPPPLADLGHCLPSSTSPSSSSHAHAGIAQTDGFVPSLTFSRAQHLLRLFLFTSDALALQRHLALHGVSDVQGPPSVLQATLAQHLFSGQCCISHTSDIPPACTAMSSLYTSRPPLVSAVFEFVLDSTRESMRDALRLKKFLLLSSSRVNDLSGCTSAAAACTRDALSRHFTSGDCTIANLSVSDDTATSKA</sequence>
<protein>
    <submittedName>
        <fullName evidence="1">Uncharacterized protein</fullName>
    </submittedName>
</protein>
<evidence type="ECO:0000313" key="2">
    <source>
        <dbReference type="Proteomes" id="UP000814140"/>
    </source>
</evidence>
<proteinExistence type="predicted"/>
<name>A0ACB8SGF0_9AGAM</name>
<gene>
    <name evidence="1" type="ORF">BV25DRAFT_1843360</name>
</gene>
<organism evidence="1 2">
    <name type="scientific">Artomyces pyxidatus</name>
    <dbReference type="NCBI Taxonomy" id="48021"/>
    <lineage>
        <taxon>Eukaryota</taxon>
        <taxon>Fungi</taxon>
        <taxon>Dikarya</taxon>
        <taxon>Basidiomycota</taxon>
        <taxon>Agaricomycotina</taxon>
        <taxon>Agaricomycetes</taxon>
        <taxon>Russulales</taxon>
        <taxon>Auriscalpiaceae</taxon>
        <taxon>Artomyces</taxon>
    </lineage>
</organism>
<keyword evidence="2" id="KW-1185">Reference proteome</keyword>
<dbReference type="Proteomes" id="UP000814140">
    <property type="component" value="Unassembled WGS sequence"/>
</dbReference>
<accession>A0ACB8SGF0</accession>